<name>A0A812IWT3_9DINO</name>
<feature type="domain" description="OBG-type G" evidence="5">
    <location>
        <begin position="821"/>
        <end position="1112"/>
    </location>
</feature>
<dbReference type="GO" id="GO:0005737">
    <property type="term" value="C:cytoplasm"/>
    <property type="evidence" value="ECO:0007669"/>
    <property type="project" value="TreeGrafter"/>
</dbReference>
<dbReference type="SUPFAM" id="SSF54495">
    <property type="entry name" value="UBC-like"/>
    <property type="match status" value="1"/>
</dbReference>
<reference evidence="6" key="1">
    <citation type="submission" date="2021-02" db="EMBL/GenBank/DDBJ databases">
        <authorList>
            <person name="Dougan E. K."/>
            <person name="Rhodes N."/>
            <person name="Thang M."/>
            <person name="Chan C."/>
        </authorList>
    </citation>
    <scope>NUCLEOTIDE SEQUENCE</scope>
</reference>
<evidence type="ECO:0000313" key="7">
    <source>
        <dbReference type="Proteomes" id="UP000604046"/>
    </source>
</evidence>
<dbReference type="PROSITE" id="PS50908">
    <property type="entry name" value="RWD"/>
    <property type="match status" value="1"/>
</dbReference>
<protein>
    <submittedName>
        <fullName evidence="6">Uncharacterized protein</fullName>
    </submittedName>
</protein>
<dbReference type="Pfam" id="PF05773">
    <property type="entry name" value="RWD"/>
    <property type="match status" value="1"/>
</dbReference>
<dbReference type="PANTHER" id="PTHR23305">
    <property type="entry name" value="OBG GTPASE FAMILY"/>
    <property type="match status" value="1"/>
</dbReference>
<feature type="region of interest" description="Disordered" evidence="3">
    <location>
        <begin position="1"/>
        <end position="29"/>
    </location>
</feature>
<dbReference type="Gene3D" id="3.40.50.300">
    <property type="entry name" value="P-loop containing nucleotide triphosphate hydrolases"/>
    <property type="match status" value="1"/>
</dbReference>
<sequence length="1272" mass="140260">MRGNKHTGRKHKNQNKKTRPSVIAAKRRSKDIDQVHEDLKVAQKEVAESFRRQGDRRDIEIAEAEAAEAADAEEVFCLGWERWSEELAQAVASNRPWPMPPAMLADAPVAAVRVAEAAMNAVAAIWSTDVEYRRLLQHVEELQLQLQSMGKGDKDASSASQPSQPSLPLHEQQRLAKALLNEEQEVRRLREREKALSEQLAAARATARKLKDRDATYSATDLERQAALTTAKRQEATARQQYHDRESEIQTLRREVNDLSSQLAKKDAVQASLSNQVRQLNIQLQKARQQREDLTFDLRQYLTSMQDHFAADELRESAVTEVLKDKEIHPGSVASPSPSRAAKSPPRSVRSPRPARSPARALKQEHSKNSLAAKLLEFDRPESPARIPEDHSRQRDPQSQSHLFVSPRKVLDRETASTFERKLERVVAKSASFADFVPRVCSEYADGFVDGPLELPLQHGERINTRAWWPEGASRSDDAAVREVLSRAWMELGPFDGVLGFSEGAAAALLCCQWAGQNDTLPEIDAAPLFSELAFAVLAGAPSPPSGSMSSTPLRLKSLHFASAQDTVVQLSDSLRCAGAFEGPEVIEHDGGHSVPQRAEDVRGLAAFLEARLKESRERFGRASAADMEDEQRVNQEQKDEVEALCAMFGEDEICLLRPVWPVRLAIRLQNGDSFAALRFLFPPGYPQQASCLCELEARDLGLQAHARELLDTLEASREPLGFPSVMAMVHAAQEWISEHEAEVTGRTADNANSKKADEQDEAEDFEDGSDKWWLRDETEVDETLLAEAEQKAASLLPDGGEEKSWARQCGAGNYGKAWEFIIGLVGKPSAGKSTLFNAATRPEGAGKEAAMAPHPFTTIDPNIAAGWFAAPCPSVELGCQDECEPEYGRADKSQRRFPLWVKDVAGLVPGAYMGRGRGNAFLNDLCDADSLIHVVDASGRSDSEGVDQGTSAGKTAVTDPLDEIGWVRREIHLWIFCNVRAKWDTVRRKAKLAKLNSSLRDLAAERLFALFTGYRASQQLAAQVYEATGHSLPTLAEDILKWGEFDLHLLVACFLRVRFPIVVALNKADTPEAAEHIPRVQAALGGSCVPVSARSELWLWQQKRKGVLAYEDGGGSSSVSLLSATAEVEEQVKLLGQKVLDVYGSTGVLQVLSQAVYRRKPIFCCPVVDFSSLESVPRPGGSSTGGYAGTKPKPPKLVTMLMLRPLSTAEEVYAALKNEQMVRGDLVRAEVLQIDGGGRTQVQVLRRDDTLRPKALPTAWVIRVLTNKKVK</sequence>
<accession>A0A812IWT3</accession>
<feature type="compositionally biased region" description="Acidic residues" evidence="3">
    <location>
        <begin position="759"/>
        <end position="768"/>
    </location>
</feature>
<dbReference type="PRINTS" id="PR00326">
    <property type="entry name" value="GTP1OBG"/>
</dbReference>
<feature type="coiled-coil region" evidence="2">
    <location>
        <begin position="172"/>
        <end position="297"/>
    </location>
</feature>
<organism evidence="6 7">
    <name type="scientific">Symbiodinium natans</name>
    <dbReference type="NCBI Taxonomy" id="878477"/>
    <lineage>
        <taxon>Eukaryota</taxon>
        <taxon>Sar</taxon>
        <taxon>Alveolata</taxon>
        <taxon>Dinophyceae</taxon>
        <taxon>Suessiales</taxon>
        <taxon>Symbiodiniaceae</taxon>
        <taxon>Symbiodinium</taxon>
    </lineage>
</organism>
<dbReference type="InterPro" id="IPR006575">
    <property type="entry name" value="RWD_dom"/>
</dbReference>
<dbReference type="OrthoDB" id="545683at2759"/>
<dbReference type="InterPro" id="IPR031167">
    <property type="entry name" value="G_OBG"/>
</dbReference>
<evidence type="ECO:0000256" key="1">
    <source>
        <dbReference type="ARBA" id="ARBA00022741"/>
    </source>
</evidence>
<dbReference type="InterPro" id="IPR005645">
    <property type="entry name" value="FSH-like_dom"/>
</dbReference>
<feature type="coiled-coil region" evidence="2">
    <location>
        <begin position="599"/>
        <end position="648"/>
    </location>
</feature>
<dbReference type="Gene3D" id="3.40.50.1820">
    <property type="entry name" value="alpha/beta hydrolase"/>
    <property type="match status" value="1"/>
</dbReference>
<dbReference type="Gene3D" id="1.10.8.470">
    <property type="match status" value="1"/>
</dbReference>
<dbReference type="InterPro" id="IPR029058">
    <property type="entry name" value="AB_hydrolase_fold"/>
</dbReference>
<gene>
    <name evidence="6" type="ORF">SNAT2548_LOCUS5050</name>
</gene>
<dbReference type="GO" id="GO:0005525">
    <property type="term" value="F:GTP binding"/>
    <property type="evidence" value="ECO:0007669"/>
    <property type="project" value="InterPro"/>
</dbReference>
<dbReference type="PROSITE" id="PS51710">
    <property type="entry name" value="G_OBG"/>
    <property type="match status" value="1"/>
</dbReference>
<evidence type="ECO:0000313" key="6">
    <source>
        <dbReference type="EMBL" id="CAE7191559.1"/>
    </source>
</evidence>
<dbReference type="InterPro" id="IPR016135">
    <property type="entry name" value="UBQ-conjugating_enzyme/RWD"/>
</dbReference>
<comment type="caution">
    <text evidence="6">The sequence shown here is derived from an EMBL/GenBank/DDBJ whole genome shotgun (WGS) entry which is preliminary data.</text>
</comment>
<dbReference type="GO" id="GO:0016887">
    <property type="term" value="F:ATP hydrolysis activity"/>
    <property type="evidence" value="ECO:0007669"/>
    <property type="project" value="TreeGrafter"/>
</dbReference>
<dbReference type="PANTHER" id="PTHR23305:SF1">
    <property type="entry name" value="OBG-TYPE G DOMAIN-CONTAINING PROTEIN"/>
    <property type="match status" value="1"/>
</dbReference>
<feature type="region of interest" description="Disordered" evidence="3">
    <location>
        <begin position="742"/>
        <end position="771"/>
    </location>
</feature>
<evidence type="ECO:0000259" key="5">
    <source>
        <dbReference type="PROSITE" id="PS51710"/>
    </source>
</evidence>
<evidence type="ECO:0000259" key="4">
    <source>
        <dbReference type="PROSITE" id="PS50908"/>
    </source>
</evidence>
<feature type="compositionally biased region" description="Basic and acidic residues" evidence="3">
    <location>
        <begin position="376"/>
        <end position="396"/>
    </location>
</feature>
<dbReference type="EMBL" id="CAJNDS010000315">
    <property type="protein sequence ID" value="CAE7191559.1"/>
    <property type="molecule type" value="Genomic_DNA"/>
</dbReference>
<dbReference type="Pfam" id="PF01926">
    <property type="entry name" value="MMR_HSR1"/>
    <property type="match status" value="1"/>
</dbReference>
<dbReference type="AlphaFoldDB" id="A0A812IWT3"/>
<feature type="compositionally biased region" description="Low complexity" evidence="3">
    <location>
        <begin position="157"/>
        <end position="169"/>
    </location>
</feature>
<dbReference type="Pfam" id="PF03959">
    <property type="entry name" value="FSH1"/>
    <property type="match status" value="1"/>
</dbReference>
<keyword evidence="7" id="KW-1185">Reference proteome</keyword>
<feature type="compositionally biased region" description="Low complexity" evidence="3">
    <location>
        <begin position="332"/>
        <end position="361"/>
    </location>
</feature>
<feature type="region of interest" description="Disordered" evidence="3">
    <location>
        <begin position="326"/>
        <end position="403"/>
    </location>
</feature>
<keyword evidence="2" id="KW-0175">Coiled coil</keyword>
<evidence type="ECO:0000256" key="3">
    <source>
        <dbReference type="SAM" id="MobiDB-lite"/>
    </source>
</evidence>
<proteinExistence type="predicted"/>
<dbReference type="InterPro" id="IPR006073">
    <property type="entry name" value="GTP-bd"/>
</dbReference>
<keyword evidence="1" id="KW-0547">Nucleotide-binding</keyword>
<dbReference type="InterPro" id="IPR013646">
    <property type="entry name" value="YGR210-like_G4"/>
</dbReference>
<dbReference type="Gene3D" id="3.10.110.10">
    <property type="entry name" value="Ubiquitin Conjugating Enzyme"/>
    <property type="match status" value="1"/>
</dbReference>
<evidence type="ECO:0000256" key="2">
    <source>
        <dbReference type="SAM" id="Coils"/>
    </source>
</evidence>
<dbReference type="Proteomes" id="UP000604046">
    <property type="component" value="Unassembled WGS sequence"/>
</dbReference>
<feature type="domain" description="RWD" evidence="4">
    <location>
        <begin position="640"/>
        <end position="740"/>
    </location>
</feature>
<dbReference type="InterPro" id="IPR027417">
    <property type="entry name" value="P-loop_NTPase"/>
</dbReference>
<dbReference type="SUPFAM" id="SSF52540">
    <property type="entry name" value="P-loop containing nucleoside triphosphate hydrolases"/>
    <property type="match status" value="1"/>
</dbReference>
<dbReference type="Pfam" id="PF08438">
    <property type="entry name" value="YGR210-like_G4"/>
    <property type="match status" value="1"/>
</dbReference>
<dbReference type="SUPFAM" id="SSF53474">
    <property type="entry name" value="alpha/beta-Hydrolases"/>
    <property type="match status" value="1"/>
</dbReference>
<feature type="region of interest" description="Disordered" evidence="3">
    <location>
        <begin position="147"/>
        <end position="171"/>
    </location>
</feature>
<dbReference type="SMART" id="SM00591">
    <property type="entry name" value="RWD"/>
    <property type="match status" value="1"/>
</dbReference>